<keyword evidence="2" id="KW-1185">Reference proteome</keyword>
<dbReference type="AlphaFoldDB" id="A0AAE1BQ02"/>
<evidence type="ECO:0000313" key="1">
    <source>
        <dbReference type="EMBL" id="KAK3854373.1"/>
    </source>
</evidence>
<comment type="caution">
    <text evidence="1">The sequence shown here is derived from an EMBL/GenBank/DDBJ whole genome shotgun (WGS) entry which is preliminary data.</text>
</comment>
<dbReference type="Proteomes" id="UP001286313">
    <property type="component" value="Unassembled WGS sequence"/>
</dbReference>
<reference evidence="1" key="1">
    <citation type="submission" date="2023-10" db="EMBL/GenBank/DDBJ databases">
        <title>Genome assemblies of two species of porcelain crab, Petrolisthes cinctipes and Petrolisthes manimaculis (Anomura: Porcellanidae).</title>
        <authorList>
            <person name="Angst P."/>
        </authorList>
    </citation>
    <scope>NUCLEOTIDE SEQUENCE</scope>
    <source>
        <strain evidence="1">PB745_01</strain>
        <tissue evidence="1">Gill</tissue>
    </source>
</reference>
<name>A0AAE1BQ02_PETCI</name>
<accession>A0AAE1BQ02</accession>
<protein>
    <submittedName>
        <fullName evidence="1">Uncharacterized protein</fullName>
    </submittedName>
</protein>
<proteinExistence type="predicted"/>
<evidence type="ECO:0000313" key="2">
    <source>
        <dbReference type="Proteomes" id="UP001286313"/>
    </source>
</evidence>
<gene>
    <name evidence="1" type="ORF">Pcinc_039140</name>
</gene>
<dbReference type="EMBL" id="JAWQEG010006604">
    <property type="protein sequence ID" value="KAK3854373.1"/>
    <property type="molecule type" value="Genomic_DNA"/>
</dbReference>
<sequence>MGDSDNPCSSIPVIIKGYIIKFYGHEEGINTIEICITPDQTNTIICFGTPRLACLPCGWGERERRERTAGGHVWRKLHPLASCI</sequence>
<organism evidence="1 2">
    <name type="scientific">Petrolisthes cinctipes</name>
    <name type="common">Flat porcelain crab</name>
    <dbReference type="NCBI Taxonomy" id="88211"/>
    <lineage>
        <taxon>Eukaryota</taxon>
        <taxon>Metazoa</taxon>
        <taxon>Ecdysozoa</taxon>
        <taxon>Arthropoda</taxon>
        <taxon>Crustacea</taxon>
        <taxon>Multicrustacea</taxon>
        <taxon>Malacostraca</taxon>
        <taxon>Eumalacostraca</taxon>
        <taxon>Eucarida</taxon>
        <taxon>Decapoda</taxon>
        <taxon>Pleocyemata</taxon>
        <taxon>Anomura</taxon>
        <taxon>Galatheoidea</taxon>
        <taxon>Porcellanidae</taxon>
        <taxon>Petrolisthes</taxon>
    </lineage>
</organism>